<sequence>METTVGLHGSRQDSTAQERTKAVVAVIIGNGFEWFDFISYGFFSVIIAKLFFPTSDDNLSLLLSVSTIGVGFFMRPVGGIILGGMADKIGRRATLVITITLMTIGTALIAFAPTYKDAGIFAPLMIVCARLLQGFSAGGEMGGATGFLRDHVPVERLGYYTSWIQASIGFAIILASVLAVVLVKYLSVDQVESWGWRIPFLIGLCLGPLGIYIRNQAHDSTEDATRVRERTPVIEIARRWKSRTLIGFGLVIFWTVCSYVLLFYIPTYATKVLHLPASTGFIAVLVGASIVLFVTPIFGHLSDRYGRRRFLMGALVMAIIAAHPLFKLLNASPGLHSLLLFQIVFGLVIACYEGPILAALSDTFPRQIVSTGISISYNLAVITFGGFSAAILTWAIAATQNNLAPAFYVMGTAALSFIATACWSPRKD</sequence>
<evidence type="ECO:0000256" key="7">
    <source>
        <dbReference type="ARBA" id="ARBA00022989"/>
    </source>
</evidence>
<evidence type="ECO:0000256" key="1">
    <source>
        <dbReference type="ARBA" id="ARBA00004651"/>
    </source>
</evidence>
<keyword evidence="4" id="KW-1003">Cell membrane</keyword>
<evidence type="ECO:0000313" key="9">
    <source>
        <dbReference type="EMBL" id="KUZ86962.1"/>
    </source>
</evidence>
<evidence type="ECO:0000256" key="6">
    <source>
        <dbReference type="ARBA" id="ARBA00022847"/>
    </source>
</evidence>
<comment type="caution">
    <text evidence="9">The sequence shown here is derived from an EMBL/GenBank/DDBJ whole genome shotgun (WGS) entry which is preliminary data.</text>
</comment>
<dbReference type="GO" id="GO:0005886">
    <property type="term" value="C:plasma membrane"/>
    <property type="evidence" value="ECO:0007669"/>
    <property type="project" value="UniProtKB-SubCell"/>
</dbReference>
<organism evidence="9 10">
    <name type="scientific">Burkholderia ubonensis</name>
    <dbReference type="NCBI Taxonomy" id="101571"/>
    <lineage>
        <taxon>Bacteria</taxon>
        <taxon>Pseudomonadati</taxon>
        <taxon>Pseudomonadota</taxon>
        <taxon>Betaproteobacteria</taxon>
        <taxon>Burkholderiales</taxon>
        <taxon>Burkholderiaceae</taxon>
        <taxon>Burkholderia</taxon>
        <taxon>Burkholderia cepacia complex</taxon>
    </lineage>
</organism>
<reference evidence="9 10" key="1">
    <citation type="submission" date="2015-11" db="EMBL/GenBank/DDBJ databases">
        <title>Expanding the genomic diversity of Burkholderia species for the development of highly accurate diagnostics.</title>
        <authorList>
            <person name="Sahl J."/>
            <person name="Keim P."/>
            <person name="Wagner D."/>
        </authorList>
    </citation>
    <scope>NUCLEOTIDE SEQUENCE [LARGE SCALE GENOMIC DNA]</scope>
    <source>
        <strain evidence="9 10">RF32-BP4</strain>
    </source>
</reference>
<dbReference type="InterPro" id="IPR036259">
    <property type="entry name" value="MFS_trans_sf"/>
</dbReference>
<dbReference type="Proteomes" id="UP000065521">
    <property type="component" value="Unassembled WGS sequence"/>
</dbReference>
<evidence type="ECO:0000256" key="3">
    <source>
        <dbReference type="ARBA" id="ARBA00022448"/>
    </source>
</evidence>
<dbReference type="InterPro" id="IPR051084">
    <property type="entry name" value="H+-coupled_symporters"/>
</dbReference>
<dbReference type="AlphaFoldDB" id="A0A102N3M8"/>
<dbReference type="PANTHER" id="PTHR43528:SF8">
    <property type="entry name" value="BLR0239 PROTEIN"/>
    <property type="match status" value="1"/>
</dbReference>
<dbReference type="GO" id="GO:0015293">
    <property type="term" value="F:symporter activity"/>
    <property type="evidence" value="ECO:0007669"/>
    <property type="project" value="UniProtKB-KW"/>
</dbReference>
<dbReference type="InterPro" id="IPR005829">
    <property type="entry name" value="Sugar_transporter_CS"/>
</dbReference>
<proteinExistence type="inferred from homology"/>
<evidence type="ECO:0000256" key="4">
    <source>
        <dbReference type="ARBA" id="ARBA00022475"/>
    </source>
</evidence>
<comment type="similarity">
    <text evidence="2">Belongs to the major facilitator superfamily. Metabolite:H+ Symporter (MHS) family (TC 2.A.1.6) family.</text>
</comment>
<dbReference type="Gene3D" id="1.20.1250.20">
    <property type="entry name" value="MFS general substrate transporter like domains"/>
    <property type="match status" value="2"/>
</dbReference>
<keyword evidence="3" id="KW-0813">Transport</keyword>
<name>A0A102N3M8_9BURK</name>
<dbReference type="PROSITE" id="PS00216">
    <property type="entry name" value="SUGAR_TRANSPORT_1"/>
    <property type="match status" value="1"/>
</dbReference>
<dbReference type="InterPro" id="IPR020846">
    <property type="entry name" value="MFS_dom"/>
</dbReference>
<dbReference type="SUPFAM" id="SSF103473">
    <property type="entry name" value="MFS general substrate transporter"/>
    <property type="match status" value="1"/>
</dbReference>
<evidence type="ECO:0000256" key="8">
    <source>
        <dbReference type="ARBA" id="ARBA00023136"/>
    </source>
</evidence>
<accession>A0A102N3M8</accession>
<dbReference type="Pfam" id="PF07690">
    <property type="entry name" value="MFS_1"/>
    <property type="match status" value="1"/>
</dbReference>
<evidence type="ECO:0000256" key="2">
    <source>
        <dbReference type="ARBA" id="ARBA00008240"/>
    </source>
</evidence>
<evidence type="ECO:0000313" key="10">
    <source>
        <dbReference type="Proteomes" id="UP000065521"/>
    </source>
</evidence>
<keyword evidence="7" id="KW-1133">Transmembrane helix</keyword>
<dbReference type="EMBL" id="LOTN01000044">
    <property type="protein sequence ID" value="KUZ86962.1"/>
    <property type="molecule type" value="Genomic_DNA"/>
</dbReference>
<dbReference type="RefSeq" id="WP_059609963.1">
    <property type="nucleotide sequence ID" value="NZ_CP013368.1"/>
</dbReference>
<protein>
    <submittedName>
        <fullName evidence="9">MFS transporter</fullName>
    </submittedName>
</protein>
<dbReference type="InterPro" id="IPR011701">
    <property type="entry name" value="MFS"/>
</dbReference>
<gene>
    <name evidence="9" type="ORF">WI38_00550</name>
</gene>
<keyword evidence="5" id="KW-0812">Transmembrane</keyword>
<keyword evidence="6" id="KW-0769">Symport</keyword>
<comment type="subcellular location">
    <subcellularLocation>
        <location evidence="1">Cell membrane</location>
        <topology evidence="1">Multi-pass membrane protein</topology>
    </subcellularLocation>
</comment>
<keyword evidence="8" id="KW-0472">Membrane</keyword>
<dbReference type="PROSITE" id="PS50850">
    <property type="entry name" value="MFS"/>
    <property type="match status" value="1"/>
</dbReference>
<evidence type="ECO:0000256" key="5">
    <source>
        <dbReference type="ARBA" id="ARBA00022692"/>
    </source>
</evidence>
<dbReference type="PANTHER" id="PTHR43528">
    <property type="entry name" value="ALPHA-KETOGLUTARATE PERMEASE"/>
    <property type="match status" value="1"/>
</dbReference>